<reference evidence="3 4" key="1">
    <citation type="journal article" date="2018" name="Nat. Ecol. Evol.">
        <title>Pezizomycetes genomes reveal the molecular basis of ectomycorrhizal truffle lifestyle.</title>
        <authorList>
            <person name="Murat C."/>
            <person name="Payen T."/>
            <person name="Noel B."/>
            <person name="Kuo A."/>
            <person name="Morin E."/>
            <person name="Chen J."/>
            <person name="Kohler A."/>
            <person name="Krizsan K."/>
            <person name="Balestrini R."/>
            <person name="Da Silva C."/>
            <person name="Montanini B."/>
            <person name="Hainaut M."/>
            <person name="Levati E."/>
            <person name="Barry K.W."/>
            <person name="Belfiori B."/>
            <person name="Cichocki N."/>
            <person name="Clum A."/>
            <person name="Dockter R.B."/>
            <person name="Fauchery L."/>
            <person name="Guy J."/>
            <person name="Iotti M."/>
            <person name="Le Tacon F."/>
            <person name="Lindquist E.A."/>
            <person name="Lipzen A."/>
            <person name="Malagnac F."/>
            <person name="Mello A."/>
            <person name="Molinier V."/>
            <person name="Miyauchi S."/>
            <person name="Poulain J."/>
            <person name="Riccioni C."/>
            <person name="Rubini A."/>
            <person name="Sitrit Y."/>
            <person name="Splivallo R."/>
            <person name="Traeger S."/>
            <person name="Wang M."/>
            <person name="Zifcakova L."/>
            <person name="Wipf D."/>
            <person name="Zambonelli A."/>
            <person name="Paolocci F."/>
            <person name="Nowrousian M."/>
            <person name="Ottonello S."/>
            <person name="Baldrian P."/>
            <person name="Spatafora J.W."/>
            <person name="Henrissat B."/>
            <person name="Nagy L.G."/>
            <person name="Aury J.M."/>
            <person name="Wincker P."/>
            <person name="Grigoriev I.V."/>
            <person name="Bonfante P."/>
            <person name="Martin F.M."/>
        </authorList>
    </citation>
    <scope>NUCLEOTIDE SEQUENCE [LARGE SCALE GENOMIC DNA]</scope>
    <source>
        <strain evidence="3 4">CCBAS932</strain>
    </source>
</reference>
<dbReference type="InParanoid" id="A0A3N4KDT7"/>
<dbReference type="Proteomes" id="UP000277580">
    <property type="component" value="Unassembled WGS sequence"/>
</dbReference>
<dbReference type="AlphaFoldDB" id="A0A3N4KDT7"/>
<protein>
    <recommendedName>
        <fullName evidence="2">C2H2-type domain-containing protein</fullName>
    </recommendedName>
</protein>
<evidence type="ECO:0000259" key="2">
    <source>
        <dbReference type="PROSITE" id="PS00028"/>
    </source>
</evidence>
<accession>A0A3N4KDT7</accession>
<evidence type="ECO:0000313" key="3">
    <source>
        <dbReference type="EMBL" id="RPB06561.1"/>
    </source>
</evidence>
<evidence type="ECO:0000256" key="1">
    <source>
        <dbReference type="SAM" id="MobiDB-lite"/>
    </source>
</evidence>
<feature type="domain" description="C2H2-type" evidence="2">
    <location>
        <begin position="9"/>
        <end position="30"/>
    </location>
</feature>
<feature type="compositionally biased region" description="Acidic residues" evidence="1">
    <location>
        <begin position="66"/>
        <end position="77"/>
    </location>
</feature>
<feature type="compositionally biased region" description="Polar residues" evidence="1">
    <location>
        <begin position="78"/>
        <end position="88"/>
    </location>
</feature>
<feature type="compositionally biased region" description="Basic and acidic residues" evidence="1">
    <location>
        <begin position="94"/>
        <end position="105"/>
    </location>
</feature>
<dbReference type="InterPro" id="IPR013087">
    <property type="entry name" value="Znf_C2H2_type"/>
</dbReference>
<gene>
    <name evidence="3" type="ORF">P167DRAFT_585315</name>
</gene>
<sequence>MSAVRGLACPWCGTMFKYGTSYRKHLTIRHPSNPLLRGEEGRLLDHKREPLEDEGENLTHNSDFESLSDESVNEENEQQLSEVTTFTSAGEILGKVEHPAEEESN</sequence>
<organism evidence="3 4">
    <name type="scientific">Morchella conica CCBAS932</name>
    <dbReference type="NCBI Taxonomy" id="1392247"/>
    <lineage>
        <taxon>Eukaryota</taxon>
        <taxon>Fungi</taxon>
        <taxon>Dikarya</taxon>
        <taxon>Ascomycota</taxon>
        <taxon>Pezizomycotina</taxon>
        <taxon>Pezizomycetes</taxon>
        <taxon>Pezizales</taxon>
        <taxon>Morchellaceae</taxon>
        <taxon>Morchella</taxon>
    </lineage>
</organism>
<dbReference type="EMBL" id="ML119281">
    <property type="protein sequence ID" value="RPB06561.1"/>
    <property type="molecule type" value="Genomic_DNA"/>
</dbReference>
<dbReference type="PROSITE" id="PS00028">
    <property type="entry name" value="ZINC_FINGER_C2H2_1"/>
    <property type="match status" value="1"/>
</dbReference>
<keyword evidence="4" id="KW-1185">Reference proteome</keyword>
<dbReference type="OrthoDB" id="2688393at2759"/>
<feature type="compositionally biased region" description="Basic and acidic residues" evidence="1">
    <location>
        <begin position="37"/>
        <end position="50"/>
    </location>
</feature>
<proteinExistence type="predicted"/>
<evidence type="ECO:0000313" key="4">
    <source>
        <dbReference type="Proteomes" id="UP000277580"/>
    </source>
</evidence>
<feature type="region of interest" description="Disordered" evidence="1">
    <location>
        <begin position="31"/>
        <end position="105"/>
    </location>
</feature>
<name>A0A3N4KDT7_9PEZI</name>